<proteinExistence type="predicted"/>
<name>A0A0E9XCK3_ANGAN</name>
<dbReference type="AlphaFoldDB" id="A0A0E9XCK3"/>
<reference evidence="1" key="1">
    <citation type="submission" date="2014-11" db="EMBL/GenBank/DDBJ databases">
        <authorList>
            <person name="Amaro Gonzalez C."/>
        </authorList>
    </citation>
    <scope>NUCLEOTIDE SEQUENCE</scope>
</reference>
<protein>
    <submittedName>
        <fullName evidence="1">Uncharacterized protein</fullName>
    </submittedName>
</protein>
<organism evidence="1">
    <name type="scientific">Anguilla anguilla</name>
    <name type="common">European freshwater eel</name>
    <name type="synonym">Muraena anguilla</name>
    <dbReference type="NCBI Taxonomy" id="7936"/>
    <lineage>
        <taxon>Eukaryota</taxon>
        <taxon>Metazoa</taxon>
        <taxon>Chordata</taxon>
        <taxon>Craniata</taxon>
        <taxon>Vertebrata</taxon>
        <taxon>Euteleostomi</taxon>
        <taxon>Actinopterygii</taxon>
        <taxon>Neopterygii</taxon>
        <taxon>Teleostei</taxon>
        <taxon>Anguilliformes</taxon>
        <taxon>Anguillidae</taxon>
        <taxon>Anguilla</taxon>
    </lineage>
</organism>
<evidence type="ECO:0000313" key="1">
    <source>
        <dbReference type="EMBL" id="JAI00360.1"/>
    </source>
</evidence>
<dbReference type="EMBL" id="GBXM01008218">
    <property type="protein sequence ID" value="JAI00360.1"/>
    <property type="molecule type" value="Transcribed_RNA"/>
</dbReference>
<accession>A0A0E9XCK3</accession>
<reference evidence="1" key="2">
    <citation type="journal article" date="2015" name="Fish Shellfish Immunol.">
        <title>Early steps in the European eel (Anguilla anguilla)-Vibrio vulnificus interaction in the gills: Role of the RtxA13 toxin.</title>
        <authorList>
            <person name="Callol A."/>
            <person name="Pajuelo D."/>
            <person name="Ebbesson L."/>
            <person name="Teles M."/>
            <person name="MacKenzie S."/>
            <person name="Amaro C."/>
        </authorList>
    </citation>
    <scope>NUCLEOTIDE SEQUENCE</scope>
</reference>
<sequence length="69" mass="7841">MCLSLSVVFVSPGCIKLQCKAVVLETLNRIKPRCFHSGKRLKQTATLRQWQLGNLIKTPQTERLNLCTK</sequence>